<organism evidence="1">
    <name type="scientific">Phyllostachys edulis</name>
    <name type="common">Tortoise shell bamboo</name>
    <name type="synonym">Bambusa edulis</name>
    <dbReference type="NCBI Taxonomy" id="38705"/>
    <lineage>
        <taxon>Eukaryota</taxon>
        <taxon>Viridiplantae</taxon>
        <taxon>Streptophyta</taxon>
        <taxon>Embryophyta</taxon>
        <taxon>Tracheophyta</taxon>
        <taxon>Spermatophyta</taxon>
        <taxon>Magnoliopsida</taxon>
        <taxon>Liliopsida</taxon>
        <taxon>Poales</taxon>
        <taxon>Poaceae</taxon>
        <taxon>BOP clade</taxon>
        <taxon>Bambusoideae</taxon>
        <taxon>Arundinarodae</taxon>
        <taxon>Arundinarieae</taxon>
        <taxon>Arundinariinae</taxon>
        <taxon>Phyllostachys</taxon>
    </lineage>
</organism>
<sequence>MATSSVCRHKIPWLRAQHPFKQLLIRKKTVAHLKLATQPQLVQHTTNGAATTQLWDEVPHFRAHRPLQQILVKGPCCHKFKVPPSAPQSHKDPGETPRECLAAGSAPLAAQLGNPRKACISSRALAALHSRESQNSSIEPPGFAFFHRCHLVPWYTTPW</sequence>
<name>L0P2M9_PHYED</name>
<reference evidence="1" key="1">
    <citation type="submission" date="2012-05" db="EMBL/GenBank/DDBJ databases">
        <authorList>
            <person name="Han B."/>
            <person name="Lu Y."/>
            <person name="Feng Q."/>
            <person name="Zhao Q."/>
            <person name="Lu T.T."/>
            <person name="Li Y."/>
            <person name="Liu K.Y."/>
            <person name="Huang X.H."/>
            <person name="Fan D.L."/>
            <person name="Weng Q.J."/>
            <person name="Zhang L."/>
            <person name="Lu Y.Q."/>
            <person name="Guo Y.L."/>
            <person name="Li W.J."/>
            <person name="Zhou C.C."/>
            <person name="Lu H.Y."/>
            <person name="Huang T."/>
            <person name="Zhu C.R."/>
            <person name="Zhao Y."/>
            <person name="Hu T."/>
            <person name="Yao N."/>
        </authorList>
    </citation>
    <scope>NUCLEOTIDE SEQUENCE</scope>
</reference>
<proteinExistence type="predicted"/>
<protein>
    <submittedName>
        <fullName evidence="1">PH01B001E05.3 protein</fullName>
    </submittedName>
</protein>
<dbReference type="EMBL" id="FO203447">
    <property type="protein sequence ID" value="CCI55447.1"/>
    <property type="molecule type" value="Genomic_DNA"/>
</dbReference>
<gene>
    <name evidence="1" type="primary">PH01B001E05.3</name>
</gene>
<accession>L0P2M9</accession>
<dbReference type="AlphaFoldDB" id="L0P2M9"/>
<evidence type="ECO:0000313" key="1">
    <source>
        <dbReference type="EMBL" id="CCI55447.1"/>
    </source>
</evidence>